<dbReference type="GO" id="GO:0003886">
    <property type="term" value="F:DNA (cytosine-5-)-methyltransferase activity"/>
    <property type="evidence" value="ECO:0007669"/>
    <property type="project" value="UniProtKB-EC"/>
</dbReference>
<dbReference type="SUPFAM" id="SSF53335">
    <property type="entry name" value="S-adenosyl-L-methionine-dependent methyltransferases"/>
    <property type="match status" value="1"/>
</dbReference>
<evidence type="ECO:0000256" key="2">
    <source>
        <dbReference type="ARBA" id="ARBA00022679"/>
    </source>
</evidence>
<evidence type="ECO:0000313" key="9">
    <source>
        <dbReference type="EMBL" id="HAE3229638.1"/>
    </source>
</evidence>
<dbReference type="Pfam" id="PF00145">
    <property type="entry name" value="DNA_methylase"/>
    <property type="match status" value="1"/>
</dbReference>
<dbReference type="Gene3D" id="1.10.260.140">
    <property type="match status" value="1"/>
</dbReference>
<keyword evidence="1 7" id="KW-0489">Methyltransferase</keyword>
<reference evidence="8" key="3">
    <citation type="submission" date="2019-08" db="EMBL/GenBank/DDBJ databases">
        <authorList>
            <consortium name="NCBI Pathogen Detection Project"/>
        </authorList>
    </citation>
    <scope>NUCLEOTIDE SEQUENCE</scope>
    <source>
        <strain evidence="9">Salmonella enterica</strain>
        <strain evidence="8">SSI_AA608</strain>
    </source>
</reference>
<dbReference type="Gene3D" id="3.40.50.150">
    <property type="entry name" value="Vaccinia Virus protein VP39"/>
    <property type="match status" value="1"/>
</dbReference>
<dbReference type="EMBL" id="AAIKGB010000107">
    <property type="protein sequence ID" value="ECF1546700.1"/>
    <property type="molecule type" value="Genomic_DNA"/>
</dbReference>
<reference evidence="7" key="2">
    <citation type="submission" date="2019-03" db="EMBL/GenBank/DDBJ databases">
        <authorList>
            <person name="Ashton P.M."/>
            <person name="Dallman T."/>
            <person name="Nair S."/>
            <person name="De Pinna E."/>
            <person name="Peters T."/>
            <person name="Grant K."/>
        </authorList>
    </citation>
    <scope>NUCLEOTIDE SEQUENCE [LARGE SCALE GENOMIC DNA]</scope>
    <source>
        <strain evidence="7">265852</strain>
    </source>
</reference>
<feature type="domain" description="DNA methylase N-terminal" evidence="5">
    <location>
        <begin position="24"/>
        <end position="80"/>
    </location>
</feature>
<evidence type="ECO:0000313" key="8">
    <source>
        <dbReference type="EMBL" id="HAD1294773.1"/>
    </source>
</evidence>
<keyword evidence="2 7" id="KW-0808">Transferase</keyword>
<dbReference type="AlphaFoldDB" id="A0A5Y2NX90"/>
<organism evidence="7">
    <name type="scientific">Salmonella typhimurium</name>
    <dbReference type="NCBI Taxonomy" id="90371"/>
    <lineage>
        <taxon>Bacteria</taxon>
        <taxon>Pseudomonadati</taxon>
        <taxon>Pseudomonadota</taxon>
        <taxon>Gammaproteobacteria</taxon>
        <taxon>Enterobacterales</taxon>
        <taxon>Enterobacteriaceae</taxon>
        <taxon>Salmonella</taxon>
    </lineage>
</organism>
<dbReference type="InterPro" id="IPR001525">
    <property type="entry name" value="C5_MeTfrase"/>
</dbReference>
<evidence type="ECO:0000256" key="1">
    <source>
        <dbReference type="ARBA" id="ARBA00022603"/>
    </source>
</evidence>
<dbReference type="EMBL" id="DAANTA010000067">
    <property type="protein sequence ID" value="HAD1294773.1"/>
    <property type="molecule type" value="Genomic_DNA"/>
</dbReference>
<dbReference type="EMBL" id="AAIKGB010000047">
    <property type="protein sequence ID" value="ECF1546501.1"/>
    <property type="molecule type" value="Genomic_DNA"/>
</dbReference>
<comment type="catalytic activity">
    <reaction evidence="4">
        <text>a 2'-deoxycytidine in DNA + S-adenosyl-L-methionine = a 5-methyl-2'-deoxycytidine in DNA + S-adenosyl-L-homocysteine + H(+)</text>
        <dbReference type="Rhea" id="RHEA:13681"/>
        <dbReference type="Rhea" id="RHEA-COMP:11369"/>
        <dbReference type="Rhea" id="RHEA-COMP:11370"/>
        <dbReference type="ChEBI" id="CHEBI:15378"/>
        <dbReference type="ChEBI" id="CHEBI:57856"/>
        <dbReference type="ChEBI" id="CHEBI:59789"/>
        <dbReference type="ChEBI" id="CHEBI:85452"/>
        <dbReference type="ChEBI" id="CHEBI:85454"/>
        <dbReference type="EC" id="2.1.1.37"/>
    </reaction>
</comment>
<name>A0A5Y2NX90_SALTM</name>
<gene>
    <name evidence="6" type="ORF">E0935_25110</name>
    <name evidence="7" type="ORF">E0935_26270</name>
    <name evidence="8" type="ORF">G0P24_24030</name>
    <name evidence="9" type="ORF">G3464_004998</name>
    <name evidence="10" type="ORF">G4K03_004916</name>
</gene>
<evidence type="ECO:0000313" key="6">
    <source>
        <dbReference type="EMBL" id="ECF1546501.1"/>
    </source>
</evidence>
<evidence type="ECO:0000256" key="3">
    <source>
        <dbReference type="ARBA" id="ARBA00022747"/>
    </source>
</evidence>
<evidence type="ECO:0000256" key="4">
    <source>
        <dbReference type="ARBA" id="ARBA00047422"/>
    </source>
</evidence>
<dbReference type="GO" id="GO:0032259">
    <property type="term" value="P:methylation"/>
    <property type="evidence" value="ECO:0007669"/>
    <property type="project" value="UniProtKB-KW"/>
</dbReference>
<reference evidence="8" key="1">
    <citation type="journal article" date="2018" name="Genome Biol.">
        <title>SKESA: strategic k-mer extension for scrupulous assemblies.</title>
        <authorList>
            <person name="Souvorov A."/>
            <person name="Agarwala R."/>
            <person name="Lipman D.J."/>
        </authorList>
    </citation>
    <scope>NUCLEOTIDE SEQUENCE</scope>
    <source>
        <strain evidence="9">Salmonella enterica</strain>
        <strain evidence="8">SSI_AA608</strain>
    </source>
</reference>
<evidence type="ECO:0000259" key="5">
    <source>
        <dbReference type="Pfam" id="PF18284"/>
    </source>
</evidence>
<protein>
    <submittedName>
        <fullName evidence="7">DNA (Cytosine-5-)-methyltransferase</fullName>
    </submittedName>
</protein>
<keyword evidence="3" id="KW-0680">Restriction system</keyword>
<comment type="caution">
    <text evidence="7">The sequence shown here is derived from an EMBL/GenBank/DDBJ whole genome shotgun (WGS) entry which is preliminary data.</text>
</comment>
<dbReference type="EMBL" id="DAAROM010000111">
    <property type="protein sequence ID" value="HAE3229638.1"/>
    <property type="molecule type" value="Genomic_DNA"/>
</dbReference>
<evidence type="ECO:0000313" key="10">
    <source>
        <dbReference type="EMBL" id="HAE5431470.1"/>
    </source>
</evidence>
<sequence length="178" mass="20114">MYNDRTEPAITALLNDETPSSIHKLLVQVASIYDVKDLAAQLNAATGSDWSRASLIRQIKGSVNECRITQEEYHYLRSLLPSRPADYDQKFFRFIDLFAGIGGLRSGFDAIGGKCVFTSEWNQFSRRTYSANWYCDETEHYFNSDIRDITLSNLPDVSDDQAYASIDASIPDHDVLLA</sequence>
<proteinExistence type="predicted"/>
<dbReference type="Proteomes" id="UP000839595">
    <property type="component" value="Unassembled WGS sequence"/>
</dbReference>
<evidence type="ECO:0000313" key="7">
    <source>
        <dbReference type="EMBL" id="ECF1546700.1"/>
    </source>
</evidence>
<dbReference type="Pfam" id="PF18284">
    <property type="entry name" value="DNA_meth_N"/>
    <property type="match status" value="1"/>
</dbReference>
<accession>A0A5Y2NX90</accession>
<feature type="non-terminal residue" evidence="7">
    <location>
        <position position="178"/>
    </location>
</feature>
<dbReference type="InterPro" id="IPR040743">
    <property type="entry name" value="DNA_meth_N"/>
</dbReference>
<dbReference type="InterPro" id="IPR029063">
    <property type="entry name" value="SAM-dependent_MTases_sf"/>
</dbReference>
<dbReference type="GO" id="GO:0009307">
    <property type="term" value="P:DNA restriction-modification system"/>
    <property type="evidence" value="ECO:0007669"/>
    <property type="project" value="UniProtKB-KW"/>
</dbReference>
<dbReference type="EMBL" id="DAASGN010000103">
    <property type="protein sequence ID" value="HAE5431470.1"/>
    <property type="molecule type" value="Genomic_DNA"/>
</dbReference>